<dbReference type="Proteomes" id="UP001055072">
    <property type="component" value="Unassembled WGS sequence"/>
</dbReference>
<organism evidence="1 2">
    <name type="scientific">Irpex rosettiformis</name>
    <dbReference type="NCBI Taxonomy" id="378272"/>
    <lineage>
        <taxon>Eukaryota</taxon>
        <taxon>Fungi</taxon>
        <taxon>Dikarya</taxon>
        <taxon>Basidiomycota</taxon>
        <taxon>Agaricomycotina</taxon>
        <taxon>Agaricomycetes</taxon>
        <taxon>Polyporales</taxon>
        <taxon>Irpicaceae</taxon>
        <taxon>Irpex</taxon>
    </lineage>
</organism>
<name>A0ACB8TQF1_9APHY</name>
<comment type="caution">
    <text evidence="1">The sequence shown here is derived from an EMBL/GenBank/DDBJ whole genome shotgun (WGS) entry which is preliminary data.</text>
</comment>
<reference evidence="1" key="1">
    <citation type="journal article" date="2021" name="Environ. Microbiol.">
        <title>Gene family expansions and transcriptome signatures uncover fungal adaptations to wood decay.</title>
        <authorList>
            <person name="Hage H."/>
            <person name="Miyauchi S."/>
            <person name="Viragh M."/>
            <person name="Drula E."/>
            <person name="Min B."/>
            <person name="Chaduli D."/>
            <person name="Navarro D."/>
            <person name="Favel A."/>
            <person name="Norest M."/>
            <person name="Lesage-Meessen L."/>
            <person name="Balint B."/>
            <person name="Merenyi Z."/>
            <person name="de Eugenio L."/>
            <person name="Morin E."/>
            <person name="Martinez A.T."/>
            <person name="Baldrian P."/>
            <person name="Stursova M."/>
            <person name="Martinez M.J."/>
            <person name="Novotny C."/>
            <person name="Magnuson J.K."/>
            <person name="Spatafora J.W."/>
            <person name="Maurice S."/>
            <person name="Pangilinan J."/>
            <person name="Andreopoulos W."/>
            <person name="LaButti K."/>
            <person name="Hundley H."/>
            <person name="Na H."/>
            <person name="Kuo A."/>
            <person name="Barry K."/>
            <person name="Lipzen A."/>
            <person name="Henrissat B."/>
            <person name="Riley R."/>
            <person name="Ahrendt S."/>
            <person name="Nagy L.G."/>
            <person name="Grigoriev I.V."/>
            <person name="Martin F."/>
            <person name="Rosso M.N."/>
        </authorList>
    </citation>
    <scope>NUCLEOTIDE SEQUENCE</scope>
    <source>
        <strain evidence="1">CBS 384.51</strain>
    </source>
</reference>
<keyword evidence="2" id="KW-1185">Reference proteome</keyword>
<evidence type="ECO:0000313" key="1">
    <source>
        <dbReference type="EMBL" id="KAI0084199.1"/>
    </source>
</evidence>
<keyword evidence="1" id="KW-0378">Hydrolase</keyword>
<protein>
    <submittedName>
        <fullName evidence="1">Glycoside hydrolase family 61 protein</fullName>
    </submittedName>
</protein>
<accession>A0ACB8TQF1</accession>
<sequence length="244" mass="25931">MSAKTLLPLALFLGSTSAHTIFQKVYVNGVDQGELVGIRAPDYDGPITDVTSNDLICNGGINPYHQPVSKAVITAPAGSTLTAEWHHTLNQVAGDSQDPIDASHKGPVITYLAKVPDATQSTVTGLQWFKIQEDGFNPSTGKWAVDTLIANKGKVSFTIPQCIASGQYLLRHEIIALHGASSYPGAQFYMECAQLQITGGTGAKTPATVSFPGAYHGTDPGIKLSIYYPPVTNYTIPGPPLFKC</sequence>
<evidence type="ECO:0000313" key="2">
    <source>
        <dbReference type="Proteomes" id="UP001055072"/>
    </source>
</evidence>
<dbReference type="EMBL" id="MU274946">
    <property type="protein sequence ID" value="KAI0084199.1"/>
    <property type="molecule type" value="Genomic_DNA"/>
</dbReference>
<gene>
    <name evidence="1" type="ORF">BDY19DRAFT_552476</name>
</gene>
<proteinExistence type="predicted"/>